<dbReference type="eggNOG" id="COG2815">
    <property type="taxonomic scope" value="Bacteria"/>
</dbReference>
<dbReference type="STRING" id="395961.Cyan7425_4078"/>
<dbReference type="PANTHER" id="PTHR33222:SF4">
    <property type="entry name" value="PROTEIN CURVATURE THYLAKOID 1A, CHLOROPLASTIC"/>
    <property type="match status" value="1"/>
</dbReference>
<gene>
    <name evidence="5" type="ordered locus">Cyan7425_4078</name>
</gene>
<dbReference type="AlphaFoldDB" id="B8HWG6"/>
<evidence type="ECO:0000256" key="2">
    <source>
        <dbReference type="SAM" id="MobiDB-lite"/>
    </source>
</evidence>
<feature type="domain" description="Cyanobacterial aminoacyl-tRNA synthetase CAAD" evidence="4">
    <location>
        <begin position="116"/>
        <end position="200"/>
    </location>
</feature>
<dbReference type="EMBL" id="CP001344">
    <property type="protein sequence ID" value="ACL46392.1"/>
    <property type="molecule type" value="Genomic_DNA"/>
</dbReference>
<organism evidence="5">
    <name type="scientific">Cyanothece sp. (strain PCC 7425 / ATCC 29141)</name>
    <dbReference type="NCBI Taxonomy" id="395961"/>
    <lineage>
        <taxon>Bacteria</taxon>
        <taxon>Bacillati</taxon>
        <taxon>Cyanobacteriota</taxon>
        <taxon>Cyanophyceae</taxon>
        <taxon>Gomontiellales</taxon>
        <taxon>Cyanothecaceae</taxon>
        <taxon>Cyanothece</taxon>
    </lineage>
</organism>
<evidence type="ECO:0000256" key="1">
    <source>
        <dbReference type="ARBA" id="ARBA00004141"/>
    </source>
</evidence>
<keyword evidence="3" id="KW-0812">Transmembrane</keyword>
<dbReference type="GO" id="GO:0016020">
    <property type="term" value="C:membrane"/>
    <property type="evidence" value="ECO:0007669"/>
    <property type="project" value="UniProtKB-SubCell"/>
</dbReference>
<feature type="transmembrane region" description="Helical" evidence="3">
    <location>
        <begin position="155"/>
        <end position="174"/>
    </location>
</feature>
<feature type="compositionally biased region" description="Polar residues" evidence="2">
    <location>
        <begin position="34"/>
        <end position="46"/>
    </location>
</feature>
<dbReference type="GO" id="GO:0009579">
    <property type="term" value="C:thylakoid"/>
    <property type="evidence" value="ECO:0007669"/>
    <property type="project" value="InterPro"/>
</dbReference>
<dbReference type="Pfam" id="PF14159">
    <property type="entry name" value="CAAD"/>
    <property type="match status" value="1"/>
</dbReference>
<reference evidence="5" key="1">
    <citation type="submission" date="2009-01" db="EMBL/GenBank/DDBJ databases">
        <title>Complete sequence of chromosome Cyanothece sp. PCC 7425.</title>
        <authorList>
            <consortium name="US DOE Joint Genome Institute"/>
            <person name="Lucas S."/>
            <person name="Copeland A."/>
            <person name="Lapidus A."/>
            <person name="Glavina del Rio T."/>
            <person name="Dalin E."/>
            <person name="Tice H."/>
            <person name="Bruce D."/>
            <person name="Goodwin L."/>
            <person name="Pitluck S."/>
            <person name="Sims D."/>
            <person name="Meineke L."/>
            <person name="Brettin T."/>
            <person name="Detter J.C."/>
            <person name="Han C."/>
            <person name="Larimer F."/>
            <person name="Land M."/>
            <person name="Hauser L."/>
            <person name="Kyrpides N."/>
            <person name="Ovchinnikova G."/>
            <person name="Liberton M."/>
            <person name="Stoeckel J."/>
            <person name="Banerjee A."/>
            <person name="Singh A."/>
            <person name="Page L."/>
            <person name="Sato H."/>
            <person name="Zhao L."/>
            <person name="Sherman L."/>
            <person name="Pakrasi H."/>
            <person name="Richardson P."/>
        </authorList>
    </citation>
    <scope>NUCLEOTIDE SEQUENCE</scope>
    <source>
        <strain evidence="5">PCC 7425</strain>
    </source>
</reference>
<keyword evidence="3" id="KW-0472">Membrane</keyword>
<dbReference type="KEGG" id="cyn:Cyan7425_4078"/>
<evidence type="ECO:0000259" key="4">
    <source>
        <dbReference type="Pfam" id="PF14159"/>
    </source>
</evidence>
<dbReference type="PANTHER" id="PTHR33222">
    <property type="match status" value="1"/>
</dbReference>
<feature type="transmembrane region" description="Helical" evidence="3">
    <location>
        <begin position="131"/>
        <end position="149"/>
    </location>
</feature>
<evidence type="ECO:0000313" key="5">
    <source>
        <dbReference type="EMBL" id="ACL46392.1"/>
    </source>
</evidence>
<comment type="subcellular location">
    <subcellularLocation>
        <location evidence="1">Membrane</location>
        <topology evidence="1">Multi-pass membrane protein</topology>
    </subcellularLocation>
</comment>
<name>B8HWG6_CYAP4</name>
<protein>
    <recommendedName>
        <fullName evidence="4">Cyanobacterial aminoacyl-tRNA synthetase CAAD domain-containing protein</fullName>
    </recommendedName>
</protein>
<proteinExistence type="predicted"/>
<feature type="region of interest" description="Disordered" evidence="2">
    <location>
        <begin position="1"/>
        <end position="53"/>
    </location>
</feature>
<evidence type="ECO:0000256" key="3">
    <source>
        <dbReference type="SAM" id="Phobius"/>
    </source>
</evidence>
<dbReference type="InterPro" id="IPR033344">
    <property type="entry name" value="CURT1"/>
</dbReference>
<dbReference type="InterPro" id="IPR025564">
    <property type="entry name" value="CAAD_dom"/>
</dbReference>
<keyword evidence="3" id="KW-1133">Transmembrane helix</keyword>
<dbReference type="OrthoDB" id="459910at2"/>
<accession>B8HWG6</accession>
<sequence length="211" mass="23039">MPDLREEQQPEGNPVEYPPEATTTPSEPRDIGTDPQSTLAEFTEPSSLADAPVEVNPADFYPVEGSIDTLAEQEPTVTADLPSPTPTVVSEPTAIAPASRPQISSTLQNIDLNLDQFQDWINTYSGPAARILVILVSVLLTLILISSLLNAINFIPLLSASLKLIGLGYTIWFVRRYLLFAANRQELAARYQAWRQRIAGNLDSDTPVGHS</sequence>
<dbReference type="HOGENOM" id="CLU_1303216_0_0_3"/>